<dbReference type="GO" id="GO:0006637">
    <property type="term" value="P:acyl-CoA metabolic process"/>
    <property type="evidence" value="ECO:0007669"/>
    <property type="project" value="TreeGrafter"/>
</dbReference>
<dbReference type="PANTHER" id="PTHR43605">
    <property type="entry name" value="ACYL-COENZYME A SYNTHETASE"/>
    <property type="match status" value="1"/>
</dbReference>
<reference evidence="8" key="1">
    <citation type="submission" date="2017-02" db="EMBL/GenBank/DDBJ databases">
        <title>Tessaracoccus aquaemaris sp. nov., isolated from the intestine of a Korean rockfish, Sebastes schlegelii, in a marine aquaculture pond.</title>
        <authorList>
            <person name="Tak E.J."/>
            <person name="Bae J.-W."/>
        </authorList>
    </citation>
    <scope>NUCLEOTIDE SEQUENCE [LARGE SCALE GENOMIC DNA]</scope>
    <source>
        <strain evidence="8">NSG39</strain>
    </source>
</reference>
<dbReference type="Pfam" id="PF13193">
    <property type="entry name" value="AMP-binding_C"/>
    <property type="match status" value="1"/>
</dbReference>
<evidence type="ECO:0000256" key="2">
    <source>
        <dbReference type="ARBA" id="ARBA00022598"/>
    </source>
</evidence>
<accession>A0A1Q2CNM7</accession>
<dbReference type="RefSeq" id="WP_077686032.1">
    <property type="nucleotide sequence ID" value="NZ_CP019606.1"/>
</dbReference>
<dbReference type="Gene3D" id="3.40.50.12780">
    <property type="entry name" value="N-terminal domain of ligase-like"/>
    <property type="match status" value="1"/>
</dbReference>
<evidence type="ECO:0000313" key="7">
    <source>
        <dbReference type="EMBL" id="AQP47699.1"/>
    </source>
</evidence>
<proteinExistence type="inferred from homology"/>
<evidence type="ECO:0000259" key="6">
    <source>
        <dbReference type="Pfam" id="PF13193"/>
    </source>
</evidence>
<dbReference type="GO" id="GO:0006633">
    <property type="term" value="P:fatty acid biosynthetic process"/>
    <property type="evidence" value="ECO:0007669"/>
    <property type="project" value="TreeGrafter"/>
</dbReference>
<organism evidence="7 8">
    <name type="scientific">Tessaracoccus aquimaris</name>
    <dbReference type="NCBI Taxonomy" id="1332264"/>
    <lineage>
        <taxon>Bacteria</taxon>
        <taxon>Bacillati</taxon>
        <taxon>Actinomycetota</taxon>
        <taxon>Actinomycetes</taxon>
        <taxon>Propionibacteriales</taxon>
        <taxon>Propionibacteriaceae</taxon>
        <taxon>Tessaracoccus</taxon>
    </lineage>
</organism>
<dbReference type="FunFam" id="3.30.300.30:FF:000028">
    <property type="entry name" value="AMP-dependent synthetase"/>
    <property type="match status" value="1"/>
</dbReference>
<dbReference type="EMBL" id="CP019606">
    <property type="protein sequence ID" value="AQP47699.1"/>
    <property type="molecule type" value="Genomic_DNA"/>
</dbReference>
<dbReference type="GO" id="GO:0004321">
    <property type="term" value="F:fatty-acyl-CoA synthase activity"/>
    <property type="evidence" value="ECO:0007669"/>
    <property type="project" value="TreeGrafter"/>
</dbReference>
<dbReference type="InterPro" id="IPR051087">
    <property type="entry name" value="Mitochondrial_ACSM"/>
</dbReference>
<dbReference type="AlphaFoldDB" id="A0A1Q2CNM7"/>
<dbReference type="InterPro" id="IPR045851">
    <property type="entry name" value="AMP-bd_C_sf"/>
</dbReference>
<comment type="similarity">
    <text evidence="1">Belongs to the ATP-dependent AMP-binding enzyme family.</text>
</comment>
<evidence type="ECO:0000259" key="5">
    <source>
        <dbReference type="Pfam" id="PF00501"/>
    </source>
</evidence>
<sequence>MPLNTAATSIREARDLLLGLRGEGDRARAEFEWPRISGRFNWAIDWFDAMARGNDSPALWLRDLEGVDHVFSFAQMADRSDRLATWLAAQGVGKGDAVMVVLGNQVELWDAMLAVMKLGAIVLPTAQALQSFDLELRVPRAGVTAVIANPEDEAKFGDISNIVTVTTGAAHGRWRAMADAQLLPAEPHEVVTDAGDPCLYYFTSGTTKDPKLVVHTHLSYPVGHLSTMYFIGVRPGDVHLNISSPGWGKHAWSSFFSPWLAGATVFSYAYDRFDASELLRTLEECQVTTLCGPPTVWRMMIKADLGERPSALREVVGAGEPLNPEVISAVERAWGLTIRDGYGQTETTCTVGNAPGEQVRPGSMGKPMPGVRLEIVDPDTGEESSTGEITLPLEPWPFNLTPGYLDGSPTAQADGRYHSGDLVTVSDDGYLTYVGRTDDVFKASDYKISPFELESVLIEHPAVMEAAIVPAPDPLRLAVPKAYIALAPGFEPTEETAVSILRHAKENLAPYLRVRRVEFAELPKTISGKVRRVVLRAREHDPAVEVNDFRYENYPELRG</sequence>
<evidence type="ECO:0000256" key="3">
    <source>
        <dbReference type="ARBA" id="ARBA00022741"/>
    </source>
</evidence>
<dbReference type="Gene3D" id="3.30.300.30">
    <property type="match status" value="1"/>
</dbReference>
<dbReference type="InterPro" id="IPR042099">
    <property type="entry name" value="ANL_N_sf"/>
</dbReference>
<gene>
    <name evidence="7" type="ORF">BW730_09555</name>
</gene>
<keyword evidence="8" id="KW-1185">Reference proteome</keyword>
<dbReference type="InterPro" id="IPR025110">
    <property type="entry name" value="AMP-bd_C"/>
</dbReference>
<keyword evidence="4" id="KW-0067">ATP-binding</keyword>
<dbReference type="InterPro" id="IPR000873">
    <property type="entry name" value="AMP-dep_synth/lig_dom"/>
</dbReference>
<dbReference type="GO" id="GO:0005524">
    <property type="term" value="F:ATP binding"/>
    <property type="evidence" value="ECO:0007669"/>
    <property type="project" value="UniProtKB-KW"/>
</dbReference>
<keyword evidence="2" id="KW-0436">Ligase</keyword>
<dbReference type="PANTHER" id="PTHR43605:SF10">
    <property type="entry name" value="ACYL-COA SYNTHETASE MEDIUM CHAIN FAMILY MEMBER 3"/>
    <property type="match status" value="1"/>
</dbReference>
<feature type="domain" description="AMP-binding enzyme C-terminal" evidence="6">
    <location>
        <begin position="452"/>
        <end position="529"/>
    </location>
</feature>
<feature type="domain" description="AMP-dependent synthetase/ligase" evidence="5">
    <location>
        <begin position="51"/>
        <end position="389"/>
    </location>
</feature>
<dbReference type="Pfam" id="PF00501">
    <property type="entry name" value="AMP-binding"/>
    <property type="match status" value="1"/>
</dbReference>
<dbReference type="GO" id="GO:0016405">
    <property type="term" value="F:CoA-ligase activity"/>
    <property type="evidence" value="ECO:0007669"/>
    <property type="project" value="UniProtKB-ARBA"/>
</dbReference>
<evidence type="ECO:0000313" key="8">
    <source>
        <dbReference type="Proteomes" id="UP000188145"/>
    </source>
</evidence>
<dbReference type="STRING" id="1332264.BW730_09555"/>
<protein>
    <submittedName>
        <fullName evidence="7">AMP-dependent synthetase</fullName>
    </submittedName>
</protein>
<evidence type="ECO:0000256" key="1">
    <source>
        <dbReference type="ARBA" id="ARBA00006432"/>
    </source>
</evidence>
<dbReference type="GO" id="GO:0015645">
    <property type="term" value="F:fatty acid ligase activity"/>
    <property type="evidence" value="ECO:0007669"/>
    <property type="project" value="TreeGrafter"/>
</dbReference>
<dbReference type="OrthoDB" id="9803968at2"/>
<evidence type="ECO:0000256" key="4">
    <source>
        <dbReference type="ARBA" id="ARBA00022840"/>
    </source>
</evidence>
<dbReference type="Proteomes" id="UP000188145">
    <property type="component" value="Chromosome"/>
</dbReference>
<dbReference type="KEGG" id="tes:BW730_09555"/>
<keyword evidence="3" id="KW-0547">Nucleotide-binding</keyword>
<dbReference type="SUPFAM" id="SSF56801">
    <property type="entry name" value="Acetyl-CoA synthetase-like"/>
    <property type="match status" value="1"/>
</dbReference>
<name>A0A1Q2CNM7_9ACTN</name>